<sequence length="157" mass="17946">MTLKEQISWCKSQIKAGYHVEVIRSILHRLQAVENKEPPHPFHNQAIAAYKEFLMSYKLPAVIDIRQGKALKELLPKLQGLTATKSPEGAFNALVFIFTNWNRLNDYHQKKKTLLHINQNLVELLDQIRNGANKQQSNVNEAEQLANEIAAKYKTGT</sequence>
<name>A0A380CQ92_SPHSI</name>
<reference evidence="2 3" key="1">
    <citation type="submission" date="2018-06" db="EMBL/GenBank/DDBJ databases">
        <authorList>
            <consortium name="Pathogen Informatics"/>
            <person name="Doyle S."/>
        </authorList>
    </citation>
    <scope>NUCLEOTIDE SEQUENCE [LARGE SCALE GENOMIC DNA]</scope>
    <source>
        <strain evidence="2 3">NCTC11388</strain>
    </source>
</reference>
<gene>
    <name evidence="2" type="ORF">NCTC11388_03956</name>
</gene>
<keyword evidence="1" id="KW-0175">Coiled coil</keyword>
<proteinExistence type="predicted"/>
<dbReference type="Proteomes" id="UP000254893">
    <property type="component" value="Unassembled WGS sequence"/>
</dbReference>
<evidence type="ECO:0000256" key="1">
    <source>
        <dbReference type="SAM" id="Coils"/>
    </source>
</evidence>
<protein>
    <submittedName>
        <fullName evidence="2">Uncharacterized protein</fullName>
    </submittedName>
</protein>
<feature type="coiled-coil region" evidence="1">
    <location>
        <begin position="125"/>
        <end position="152"/>
    </location>
</feature>
<accession>A0A380CQ92</accession>
<organism evidence="2 3">
    <name type="scientific">Sphingobacterium spiritivorum</name>
    <name type="common">Flavobacterium spiritivorum</name>
    <dbReference type="NCBI Taxonomy" id="258"/>
    <lineage>
        <taxon>Bacteria</taxon>
        <taxon>Pseudomonadati</taxon>
        <taxon>Bacteroidota</taxon>
        <taxon>Sphingobacteriia</taxon>
        <taxon>Sphingobacteriales</taxon>
        <taxon>Sphingobacteriaceae</taxon>
        <taxon>Sphingobacterium</taxon>
    </lineage>
</organism>
<dbReference type="EMBL" id="UGYW01000002">
    <property type="protein sequence ID" value="SUJ26425.1"/>
    <property type="molecule type" value="Genomic_DNA"/>
</dbReference>
<evidence type="ECO:0000313" key="2">
    <source>
        <dbReference type="EMBL" id="SUJ26425.1"/>
    </source>
</evidence>
<dbReference type="AlphaFoldDB" id="A0A380CQ92"/>
<evidence type="ECO:0000313" key="3">
    <source>
        <dbReference type="Proteomes" id="UP000254893"/>
    </source>
</evidence>
<dbReference type="RefSeq" id="WP_115171321.1">
    <property type="nucleotide sequence ID" value="NZ_UGYW01000002.1"/>
</dbReference>